<keyword evidence="3" id="KW-1185">Reference proteome</keyword>
<accession>F2JQV1</accession>
<dbReference type="InterPro" id="IPR013324">
    <property type="entry name" value="RNA_pol_sigma_r3/r4-like"/>
</dbReference>
<organism evidence="2 3">
    <name type="scientific">Cellulosilyticum lentocellum (strain ATCC 49066 / DSM 5427 / NCIMB 11756 / RHM5)</name>
    <name type="common">Clostridium lentocellum</name>
    <dbReference type="NCBI Taxonomy" id="642492"/>
    <lineage>
        <taxon>Bacteria</taxon>
        <taxon>Bacillati</taxon>
        <taxon>Bacillota</taxon>
        <taxon>Clostridia</taxon>
        <taxon>Lachnospirales</taxon>
        <taxon>Cellulosilyticaceae</taxon>
        <taxon>Cellulosilyticum</taxon>
    </lineage>
</organism>
<evidence type="ECO:0000256" key="1">
    <source>
        <dbReference type="SAM" id="Coils"/>
    </source>
</evidence>
<sequence>MTIKQKLQRYANLLDQARELEYRIAEIKEHMTSVSSTNFDNMPICHGNNDKLTEALCKLKDLRDKYIELWGKVAEEELEVIDMISKLDYQEQKLIRLHYIDCKPLEEISCILGYTYRHTSRIYKRIYEKLEKMS</sequence>
<dbReference type="HOGENOM" id="CLU_1892428_0_0_9"/>
<name>F2JQV1_CELLD</name>
<dbReference type="AlphaFoldDB" id="F2JQV1"/>
<protein>
    <submittedName>
        <fullName evidence="2">Sigma-70 region 4 type 2</fullName>
    </submittedName>
</protein>
<dbReference type="Gene3D" id="1.20.140.160">
    <property type="match status" value="1"/>
</dbReference>
<dbReference type="STRING" id="642492.Clole_0964"/>
<dbReference type="KEGG" id="cle:Clole_0964"/>
<keyword evidence="1" id="KW-0175">Coiled coil</keyword>
<proteinExistence type="predicted"/>
<dbReference type="SUPFAM" id="SSF88659">
    <property type="entry name" value="Sigma3 and sigma4 domains of RNA polymerase sigma factors"/>
    <property type="match status" value="1"/>
</dbReference>
<evidence type="ECO:0000313" key="3">
    <source>
        <dbReference type="Proteomes" id="UP000008467"/>
    </source>
</evidence>
<dbReference type="RefSeq" id="WP_013655996.1">
    <property type="nucleotide sequence ID" value="NC_015275.1"/>
</dbReference>
<evidence type="ECO:0000313" key="2">
    <source>
        <dbReference type="EMBL" id="ADZ82696.1"/>
    </source>
</evidence>
<gene>
    <name evidence="2" type="ordered locus">Clole_0964</name>
</gene>
<reference evidence="2 3" key="1">
    <citation type="journal article" date="2011" name="J. Bacteriol.">
        <title>Complete genome sequence of the cellulose-degrading bacterium Cellulosilyticum lentocellum.</title>
        <authorList>
            <consortium name="US DOE Joint Genome Institute"/>
            <person name="Miller D.A."/>
            <person name="Suen G."/>
            <person name="Bruce D."/>
            <person name="Copeland A."/>
            <person name="Cheng J.F."/>
            <person name="Detter C."/>
            <person name="Goodwin L.A."/>
            <person name="Han C.S."/>
            <person name="Hauser L.J."/>
            <person name="Land M.L."/>
            <person name="Lapidus A."/>
            <person name="Lucas S."/>
            <person name="Meincke L."/>
            <person name="Pitluck S."/>
            <person name="Tapia R."/>
            <person name="Teshima H."/>
            <person name="Woyke T."/>
            <person name="Fox B.G."/>
            <person name="Angert E.R."/>
            <person name="Currie C.R."/>
        </authorList>
    </citation>
    <scope>NUCLEOTIDE SEQUENCE [LARGE SCALE GENOMIC DNA]</scope>
    <source>
        <strain evidence="3">ATCC 49066 / DSM 5427 / NCIMB 11756 / RHM5</strain>
    </source>
</reference>
<dbReference type="EMBL" id="CP002582">
    <property type="protein sequence ID" value="ADZ82696.1"/>
    <property type="molecule type" value="Genomic_DNA"/>
</dbReference>
<dbReference type="Proteomes" id="UP000008467">
    <property type="component" value="Chromosome"/>
</dbReference>
<feature type="coiled-coil region" evidence="1">
    <location>
        <begin position="3"/>
        <end position="30"/>
    </location>
</feature>